<evidence type="ECO:0000256" key="4">
    <source>
        <dbReference type="ARBA" id="ARBA00023235"/>
    </source>
</evidence>
<evidence type="ECO:0000256" key="2">
    <source>
        <dbReference type="ARBA" id="ARBA00009755"/>
    </source>
</evidence>
<evidence type="ECO:0000256" key="1">
    <source>
        <dbReference type="ARBA" id="ARBA00004999"/>
    </source>
</evidence>
<dbReference type="AlphaFoldDB" id="A0A090Z1Y3"/>
<gene>
    <name evidence="7" type="primary">shc</name>
    <name evidence="7" type="ORF">DJ90_4323</name>
</gene>
<dbReference type="InterPro" id="IPR002365">
    <property type="entry name" value="Terpene_synthase_CS"/>
</dbReference>
<dbReference type="PANTHER" id="PTHR11764:SF20">
    <property type="entry name" value="LANOSTEROL SYNTHASE"/>
    <property type="match status" value="1"/>
</dbReference>
<dbReference type="InterPro" id="IPR018333">
    <property type="entry name" value="Squalene_cyclase"/>
</dbReference>
<dbReference type="Pfam" id="PF13243">
    <property type="entry name" value="SQHop_cyclase_C"/>
    <property type="match status" value="1"/>
</dbReference>
<feature type="domain" description="Squalene cyclase C-terminal" evidence="5">
    <location>
        <begin position="312"/>
        <end position="629"/>
    </location>
</feature>
<comment type="pathway">
    <text evidence="1">Secondary metabolite biosynthesis; hopanoid biosynthesis.</text>
</comment>
<dbReference type="EC" id="5.4.99.17" evidence="7"/>
<organism evidence="7 8">
    <name type="scientific">Paenibacillus macerans</name>
    <name type="common">Bacillus macerans</name>
    <dbReference type="NCBI Taxonomy" id="44252"/>
    <lineage>
        <taxon>Bacteria</taxon>
        <taxon>Bacillati</taxon>
        <taxon>Bacillota</taxon>
        <taxon>Bacilli</taxon>
        <taxon>Bacillales</taxon>
        <taxon>Paenibacillaceae</taxon>
        <taxon>Paenibacillus</taxon>
    </lineage>
</organism>
<dbReference type="GO" id="GO:0016104">
    <property type="term" value="P:triterpenoid biosynthetic process"/>
    <property type="evidence" value="ECO:0007669"/>
    <property type="project" value="InterPro"/>
</dbReference>
<dbReference type="GeneID" id="77008410"/>
<sequence length="634" mass="69968">MGHVISGVGREIGRLTDELVRRQQPDGTWRYCFENGTAMDVSVIVLLRSLSAGSEELIRSLHDRILAAQQPEGCWRWFEDEREGNLSATVEAYYALLFSGYSRPEDEPIRRARNYIQAAGGIEMAGGLLTKALLAATGQRKWPVALSSIPLEILLLPPSFPVSFFDFSGYSRVHLVPLLIMADRDFSLKTPHTPDLSDLYGGGRGFDEEELSRENRDLLAHIQAGIGRLIGSPQRIHQAAVKKAEQYILERIEADGSLYTYASCTVLMVFALLALGYDRRDPLITHAVDGLAAMRCSAGGTGGEVTIQNSPSTVWDTALIAYALQEAGLSEDHAAIRKAAAYLRSRQHRKAGDWQIHNPGVAPGGWGFSDTNTIIPDVDDSTAALRAIHSLAGREPACLEAWNRGLNWVLSMQNDDGGWPAFEKNTNKEMLTWLAIDGAKAAAIDPSEADLTGRTLEFLGNFARLDARHEFIRRGADWLIRHQEADGSWYGRWGICYIYGTWAALTGLKAAGLASDHDAVAQGVSWLLSVRNPDGGWGESCRSDREERYVPLRASTPSQTAWALDALIAVHDRPTAEIDQGIARLIAMLHEDGWTASYPTGAGLPGYFYVHYHSYRYIWPLLALGHYRKKYGGD</sequence>
<accession>A0A090Z1Y3</accession>
<proteinExistence type="inferred from homology"/>
<dbReference type="OrthoDB" id="9758578at2"/>
<dbReference type="Proteomes" id="UP000029278">
    <property type="component" value="Unassembled WGS sequence"/>
</dbReference>
<dbReference type="Gene3D" id="1.50.10.20">
    <property type="match status" value="2"/>
</dbReference>
<keyword evidence="4 7" id="KW-0413">Isomerase</keyword>
<dbReference type="InterPro" id="IPR008930">
    <property type="entry name" value="Terpenoid_cyclase/PrenylTrfase"/>
</dbReference>
<dbReference type="NCBIfam" id="TIGR01507">
    <property type="entry name" value="hopene_cyclase"/>
    <property type="match status" value="1"/>
</dbReference>
<keyword evidence="8" id="KW-1185">Reference proteome</keyword>
<dbReference type="InterPro" id="IPR006400">
    <property type="entry name" value="Hopene-cyclase"/>
</dbReference>
<dbReference type="GO" id="GO:0051007">
    <property type="term" value="F:squalene-hopene cyclase activity"/>
    <property type="evidence" value="ECO:0007669"/>
    <property type="project" value="UniProtKB-EC"/>
</dbReference>
<dbReference type="InterPro" id="IPR032696">
    <property type="entry name" value="SQ_cyclase_C"/>
</dbReference>
<dbReference type="RefSeq" id="WP_051985588.1">
    <property type="nucleotide sequence ID" value="NZ_JAKOBR010000084.1"/>
</dbReference>
<evidence type="ECO:0000256" key="3">
    <source>
        <dbReference type="ARBA" id="ARBA00022737"/>
    </source>
</evidence>
<keyword evidence="3" id="KW-0677">Repeat</keyword>
<dbReference type="SFLD" id="SFLDG01016">
    <property type="entry name" value="Prenyltransferase_Like_2"/>
    <property type="match status" value="1"/>
</dbReference>
<dbReference type="GO" id="GO:0005811">
    <property type="term" value="C:lipid droplet"/>
    <property type="evidence" value="ECO:0007669"/>
    <property type="project" value="InterPro"/>
</dbReference>
<dbReference type="NCBIfam" id="TIGR01787">
    <property type="entry name" value="squalene_cyclas"/>
    <property type="match status" value="1"/>
</dbReference>
<dbReference type="SUPFAM" id="SSF48239">
    <property type="entry name" value="Terpenoid cyclases/Protein prenyltransferases"/>
    <property type="match status" value="2"/>
</dbReference>
<dbReference type="PANTHER" id="PTHR11764">
    <property type="entry name" value="TERPENE CYCLASE/MUTASE FAMILY MEMBER"/>
    <property type="match status" value="1"/>
</dbReference>
<feature type="domain" description="Squalene cyclase N-terminal" evidence="6">
    <location>
        <begin position="14"/>
        <end position="296"/>
    </location>
</feature>
<comment type="similarity">
    <text evidence="2">Belongs to the terpene cyclase/mutase family.</text>
</comment>
<reference evidence="7 8" key="1">
    <citation type="submission" date="2014-04" db="EMBL/GenBank/DDBJ databases">
        <authorList>
            <person name="Bishop-Lilly K.A."/>
            <person name="Broomall S.M."/>
            <person name="Chain P.S."/>
            <person name="Chertkov O."/>
            <person name="Coyne S.R."/>
            <person name="Daligault H.E."/>
            <person name="Davenport K.W."/>
            <person name="Erkkila T."/>
            <person name="Frey K.G."/>
            <person name="Gibbons H.S."/>
            <person name="Gu W."/>
            <person name="Jaissle J."/>
            <person name="Johnson S.L."/>
            <person name="Koroleva G.I."/>
            <person name="Ladner J.T."/>
            <person name="Lo C.-C."/>
            <person name="Minogue T.D."/>
            <person name="Munk C."/>
            <person name="Palacios G.F."/>
            <person name="Redden C.L."/>
            <person name="Rosenzweig C.N."/>
            <person name="Scholz M.B."/>
            <person name="Teshima H."/>
            <person name="Xu Y."/>
        </authorList>
    </citation>
    <scope>NUCLEOTIDE SEQUENCE [LARGE SCALE GENOMIC DNA]</scope>
    <source>
        <strain evidence="7 8">8244</strain>
    </source>
</reference>
<dbReference type="UniPathway" id="UPA00337"/>
<dbReference type="EMBL" id="JMQA01000040">
    <property type="protein sequence ID" value="KFM98440.1"/>
    <property type="molecule type" value="Genomic_DNA"/>
</dbReference>
<comment type="caution">
    <text evidence="7">The sequence shown here is derived from an EMBL/GenBank/DDBJ whole genome shotgun (WGS) entry which is preliminary data.</text>
</comment>
<dbReference type="InterPro" id="IPR032697">
    <property type="entry name" value="SQ_cyclase_N"/>
</dbReference>
<evidence type="ECO:0000313" key="7">
    <source>
        <dbReference type="EMBL" id="KFM98440.1"/>
    </source>
</evidence>
<dbReference type="STRING" id="44252.DJ90_4323"/>
<evidence type="ECO:0000259" key="6">
    <source>
        <dbReference type="Pfam" id="PF13249"/>
    </source>
</evidence>
<dbReference type="PATRIC" id="fig|44252.3.peg.4889"/>
<dbReference type="HOGENOM" id="CLU_019345_0_0_9"/>
<name>A0A090Z1Y3_PAEMA</name>
<dbReference type="PROSITE" id="PS01074">
    <property type="entry name" value="TERPENE_SYNTHASES"/>
    <property type="match status" value="1"/>
</dbReference>
<evidence type="ECO:0000259" key="5">
    <source>
        <dbReference type="Pfam" id="PF13243"/>
    </source>
</evidence>
<protein>
    <submittedName>
        <fullName evidence="7">Squalene-hopene cyclase</fullName>
        <ecNumber evidence="7">5.4.99.17</ecNumber>
    </submittedName>
</protein>
<dbReference type="Pfam" id="PF13249">
    <property type="entry name" value="SQHop_cyclase_N"/>
    <property type="match status" value="1"/>
</dbReference>
<evidence type="ECO:0000313" key="8">
    <source>
        <dbReference type="Proteomes" id="UP000029278"/>
    </source>
</evidence>